<keyword evidence="2" id="KW-0175">Coiled coil</keyword>
<evidence type="ECO:0000256" key="3">
    <source>
        <dbReference type="SAM" id="MobiDB-lite"/>
    </source>
</evidence>
<accession>A0A7S1PHJ5</accession>
<proteinExistence type="inferred from homology"/>
<dbReference type="GO" id="GO:0016272">
    <property type="term" value="C:prefoldin complex"/>
    <property type="evidence" value="ECO:0007669"/>
    <property type="project" value="InterPro"/>
</dbReference>
<protein>
    <recommendedName>
        <fullName evidence="5">Prefoldin subunit 4</fullName>
    </recommendedName>
</protein>
<dbReference type="GO" id="GO:0006457">
    <property type="term" value="P:protein folding"/>
    <property type="evidence" value="ECO:0007669"/>
    <property type="project" value="InterPro"/>
</dbReference>
<evidence type="ECO:0008006" key="5">
    <source>
        <dbReference type="Google" id="ProtNLM"/>
    </source>
</evidence>
<dbReference type="AlphaFoldDB" id="A0A7S1PHJ5"/>
<name>A0A7S1PHJ5_9EUKA</name>
<dbReference type="EMBL" id="HBGD01005796">
    <property type="protein sequence ID" value="CAD9081563.1"/>
    <property type="molecule type" value="Transcribed_RNA"/>
</dbReference>
<evidence type="ECO:0000256" key="1">
    <source>
        <dbReference type="ARBA" id="ARBA00008045"/>
    </source>
</evidence>
<evidence type="ECO:0000313" key="4">
    <source>
        <dbReference type="EMBL" id="CAD9081563.1"/>
    </source>
</evidence>
<dbReference type="Gene3D" id="1.10.287.370">
    <property type="match status" value="1"/>
</dbReference>
<reference evidence="4" key="1">
    <citation type="submission" date="2021-01" db="EMBL/GenBank/DDBJ databases">
        <authorList>
            <person name="Corre E."/>
            <person name="Pelletier E."/>
            <person name="Niang G."/>
            <person name="Scheremetjew M."/>
            <person name="Finn R."/>
            <person name="Kale V."/>
            <person name="Holt S."/>
            <person name="Cochrane G."/>
            <person name="Meng A."/>
            <person name="Brown T."/>
            <person name="Cohen L."/>
        </authorList>
    </citation>
    <scope>NUCLEOTIDE SEQUENCE</scope>
    <source>
        <strain evidence="4">WS</strain>
    </source>
</reference>
<comment type="similarity">
    <text evidence="1">Belongs to the prefoldin subunit beta family.</text>
</comment>
<feature type="region of interest" description="Disordered" evidence="3">
    <location>
        <begin position="120"/>
        <end position="142"/>
    </location>
</feature>
<sequence>MSTQIHFTQDHAEEFKSMQSDYAQVVRRRQHNVMNAEMLENEKRTQLETNAKTLDMDTSSHVYKSFGRLYLEMPVPELRDEIKENIKYCDTEADKLREKRTLLDKSAKNYEDKISEFIKKNAIKPDEATESEAKPKEDNEED</sequence>
<dbReference type="GO" id="GO:0051082">
    <property type="term" value="F:unfolded protein binding"/>
    <property type="evidence" value="ECO:0007669"/>
    <property type="project" value="InterPro"/>
</dbReference>
<dbReference type="InterPro" id="IPR009053">
    <property type="entry name" value="Prefoldin"/>
</dbReference>
<dbReference type="Pfam" id="PF01920">
    <property type="entry name" value="Prefoldin_2"/>
    <property type="match status" value="1"/>
</dbReference>
<dbReference type="InterPro" id="IPR002777">
    <property type="entry name" value="PFD_beta-like"/>
</dbReference>
<evidence type="ECO:0000256" key="2">
    <source>
        <dbReference type="SAM" id="Coils"/>
    </source>
</evidence>
<gene>
    <name evidence="4" type="ORF">PCOS0759_LOCUS4803</name>
</gene>
<organism evidence="4">
    <name type="scientific">Percolomonas cosmopolitus</name>
    <dbReference type="NCBI Taxonomy" id="63605"/>
    <lineage>
        <taxon>Eukaryota</taxon>
        <taxon>Discoba</taxon>
        <taxon>Heterolobosea</taxon>
        <taxon>Tetramitia</taxon>
        <taxon>Eutetramitia</taxon>
        <taxon>Percolomonadidae</taxon>
        <taxon>Percolomonas</taxon>
    </lineage>
</organism>
<feature type="coiled-coil region" evidence="2">
    <location>
        <begin position="79"/>
        <end position="113"/>
    </location>
</feature>
<dbReference type="SUPFAM" id="SSF46579">
    <property type="entry name" value="Prefoldin"/>
    <property type="match status" value="1"/>
</dbReference>